<feature type="compositionally biased region" description="Basic and acidic residues" evidence="1">
    <location>
        <begin position="75"/>
        <end position="89"/>
    </location>
</feature>
<protein>
    <submittedName>
        <fullName evidence="2">Uncharacterized protein</fullName>
    </submittedName>
</protein>
<dbReference type="Proteomes" id="UP001575105">
    <property type="component" value="Unassembled WGS sequence"/>
</dbReference>
<proteinExistence type="predicted"/>
<dbReference type="RefSeq" id="WP_425346688.1">
    <property type="nucleotide sequence ID" value="NZ_JBGUBD010000011.1"/>
</dbReference>
<gene>
    <name evidence="2" type="ORF">ACERK3_15870</name>
</gene>
<evidence type="ECO:0000313" key="2">
    <source>
        <dbReference type="EMBL" id="MFA9479765.1"/>
    </source>
</evidence>
<reference evidence="2 3" key="1">
    <citation type="submission" date="2024-08" db="EMBL/GenBank/DDBJ databases">
        <title>Whole-genome sequencing of halo(alkali)philic microorganisms from hypersaline lakes.</title>
        <authorList>
            <person name="Sorokin D.Y."/>
            <person name="Merkel A.Y."/>
            <person name="Messina E."/>
            <person name="Yakimov M."/>
        </authorList>
    </citation>
    <scope>NUCLEOTIDE SEQUENCE [LARGE SCALE GENOMIC DNA]</scope>
    <source>
        <strain evidence="2 3">AB-hyl4</strain>
    </source>
</reference>
<organism evidence="2 3">
    <name type="scientific">Natronomicrosphaera hydrolytica</name>
    <dbReference type="NCBI Taxonomy" id="3242702"/>
    <lineage>
        <taxon>Bacteria</taxon>
        <taxon>Pseudomonadati</taxon>
        <taxon>Planctomycetota</taxon>
        <taxon>Phycisphaerae</taxon>
        <taxon>Phycisphaerales</taxon>
        <taxon>Phycisphaeraceae</taxon>
        <taxon>Natronomicrosphaera</taxon>
    </lineage>
</organism>
<keyword evidence="3" id="KW-1185">Reference proteome</keyword>
<name>A0ABV4U838_9BACT</name>
<feature type="region of interest" description="Disordered" evidence="1">
    <location>
        <begin position="75"/>
        <end position="97"/>
    </location>
</feature>
<dbReference type="EMBL" id="JBGUBD010000011">
    <property type="protein sequence ID" value="MFA9479765.1"/>
    <property type="molecule type" value="Genomic_DNA"/>
</dbReference>
<evidence type="ECO:0000313" key="3">
    <source>
        <dbReference type="Proteomes" id="UP001575105"/>
    </source>
</evidence>
<evidence type="ECO:0000256" key="1">
    <source>
        <dbReference type="SAM" id="MobiDB-lite"/>
    </source>
</evidence>
<accession>A0ABV4U838</accession>
<comment type="caution">
    <text evidence="2">The sequence shown here is derived from an EMBL/GenBank/DDBJ whole genome shotgun (WGS) entry which is preliminary data.</text>
</comment>
<feature type="compositionally biased region" description="Basic residues" evidence="1">
    <location>
        <begin position="509"/>
        <end position="520"/>
    </location>
</feature>
<sequence>MVRHCGFFCAAMNANEFNPASHDLSDTAEQEDRSPSKAIGDVDELIMDVDDQPVHEADEGPDAMQILAEQERLAREAAAAREAEPEDRAPSTLPEPCQKSADVLAVWESRFGDLLEYGHLSNDGRPIRANPDTLPSAYNRRTQRHHHEKMSAPKRLKHTQTGKFYGVQVHQERWEQWFGENSVYSLAATAGLANDPDLDQLIQPADKPIISIERALEYLNARPFIGNKRFPWIKRPSKTYADLRAKLDRAPNTILNRLKRTLLDAEGTLFFTCRRTIARETVVILKTRYVTELMIDIDGGHIKVNCGDKTAKVKLPKAMTHAAAMAIARRIIADLIPPGCSYWLGPSTNGGGAHLRIMILWADDKFELRNQFITHFQRHLKARYQDPDGHAAIDLVRGRPCYFVHNPDFHKNYFQPAYPDLEDGPTVGDLYQKQKTELGPDATLRPGLERIIRVHGGDQGTKPLHPRDRNPEGFAQYMDGKPVPQHQLAMLTGWDMVRCCPLHDEQKSSKQRRQGRRARKAAPTSPLGSYVEGVECVLPPVNSKAGWALAPDAAEEHDHDGHGILRRRSWLAGHAVRQEKGDRSRAIEHTLQLWELEEGPTSDRERHTARVRKAESDVDAFINGIPGKIEPYDPAKTGKRGVRYDEMVNAFKATVPHEQLLRGERSMRGMASQRRIDQINSEHGGNKHGSCVDYHLLTVLREGIAFAMTYELAYTCTYTGQTLTKGRDEVPAGFLQALLQGHGCPTDRVNSTAAAGVRLLTEELGLVSRTRNYLLGVPGKARGECRRFKLTQRYTQLPWAEGLLQEEDYVPAQVVPAQVQVQVQVQQPRGAQGRVMMMAHARECRGAEAEAEQKKNETIGGEEFLTGVLDRDGSNERDGIFPPFCSLPAFFRRNTA</sequence>
<feature type="region of interest" description="Disordered" evidence="1">
    <location>
        <begin position="505"/>
        <end position="527"/>
    </location>
</feature>